<dbReference type="PANTHER" id="PTHR33607:SF2">
    <property type="entry name" value="ENDONUCLEASE-1"/>
    <property type="match status" value="1"/>
</dbReference>
<evidence type="ECO:0000256" key="6">
    <source>
        <dbReference type="SAM" id="SignalP"/>
    </source>
</evidence>
<keyword evidence="8" id="KW-0255">Endonuclease</keyword>
<dbReference type="GO" id="GO:0004519">
    <property type="term" value="F:endonuclease activity"/>
    <property type="evidence" value="ECO:0007669"/>
    <property type="project" value="UniProtKB-KW"/>
</dbReference>
<dbReference type="CDD" id="cd00063">
    <property type="entry name" value="FN3"/>
    <property type="match status" value="1"/>
</dbReference>
<comment type="similarity">
    <text evidence="1">Belongs to the EndA/NucM nuclease family.</text>
</comment>
<protein>
    <submittedName>
        <fullName evidence="8">Endonuclease I/chitodextrinase</fullName>
    </submittedName>
</protein>
<evidence type="ECO:0000256" key="2">
    <source>
        <dbReference type="ARBA" id="ARBA00022722"/>
    </source>
</evidence>
<feature type="region of interest" description="Disordered" evidence="5">
    <location>
        <begin position="94"/>
        <end position="157"/>
    </location>
</feature>
<dbReference type="PANTHER" id="PTHR33607">
    <property type="entry name" value="ENDONUCLEASE-1"/>
    <property type="match status" value="1"/>
</dbReference>
<evidence type="ECO:0000313" key="8">
    <source>
        <dbReference type="EMBL" id="MBB4117999.1"/>
    </source>
</evidence>
<dbReference type="Gene3D" id="2.60.40.10">
    <property type="entry name" value="Immunoglobulins"/>
    <property type="match status" value="1"/>
</dbReference>
<feature type="chain" id="PRO_5032745772" evidence="6">
    <location>
        <begin position="21"/>
        <end position="599"/>
    </location>
</feature>
<evidence type="ECO:0000256" key="1">
    <source>
        <dbReference type="ARBA" id="ARBA00006429"/>
    </source>
</evidence>
<gene>
    <name evidence="8" type="ORF">GGR32_000271</name>
</gene>
<dbReference type="SMART" id="SM00060">
    <property type="entry name" value="FN3"/>
    <property type="match status" value="1"/>
</dbReference>
<evidence type="ECO:0000256" key="4">
    <source>
        <dbReference type="ARBA" id="ARBA00022801"/>
    </source>
</evidence>
<dbReference type="NCBIfam" id="TIGR04183">
    <property type="entry name" value="Por_Secre_tail"/>
    <property type="match status" value="1"/>
</dbReference>
<organism evidence="8 9">
    <name type="scientific">Mesonia hippocampi</name>
    <dbReference type="NCBI Taxonomy" id="1628250"/>
    <lineage>
        <taxon>Bacteria</taxon>
        <taxon>Pseudomonadati</taxon>
        <taxon>Bacteroidota</taxon>
        <taxon>Flavobacteriia</taxon>
        <taxon>Flavobacteriales</taxon>
        <taxon>Flavobacteriaceae</taxon>
        <taxon>Mesonia</taxon>
    </lineage>
</organism>
<dbReference type="Proteomes" id="UP000553034">
    <property type="component" value="Unassembled WGS sequence"/>
</dbReference>
<dbReference type="InterPro" id="IPR044925">
    <property type="entry name" value="His-Me_finger_sf"/>
</dbReference>
<evidence type="ECO:0000256" key="5">
    <source>
        <dbReference type="SAM" id="MobiDB-lite"/>
    </source>
</evidence>
<accession>A0A840EHV6</accession>
<evidence type="ECO:0000259" key="7">
    <source>
        <dbReference type="PROSITE" id="PS50853"/>
    </source>
</evidence>
<evidence type="ECO:0000313" key="9">
    <source>
        <dbReference type="Proteomes" id="UP000553034"/>
    </source>
</evidence>
<dbReference type="RefSeq" id="WP_183475639.1">
    <property type="nucleotide sequence ID" value="NZ_JACIFO010000001.1"/>
</dbReference>
<feature type="domain" description="Fibronectin type-III" evidence="7">
    <location>
        <begin position="283"/>
        <end position="368"/>
    </location>
</feature>
<name>A0A840EHV6_9FLAO</name>
<dbReference type="Pfam" id="PF00041">
    <property type="entry name" value="fn3"/>
    <property type="match status" value="1"/>
</dbReference>
<feature type="signal peptide" evidence="6">
    <location>
        <begin position="1"/>
        <end position="20"/>
    </location>
</feature>
<dbReference type="Pfam" id="PF04231">
    <property type="entry name" value="Endonuclease_1"/>
    <property type="match status" value="1"/>
</dbReference>
<evidence type="ECO:0000256" key="3">
    <source>
        <dbReference type="ARBA" id="ARBA00022729"/>
    </source>
</evidence>
<dbReference type="InterPro" id="IPR036116">
    <property type="entry name" value="FN3_sf"/>
</dbReference>
<dbReference type="AlphaFoldDB" id="A0A840EHV6"/>
<reference evidence="8 9" key="1">
    <citation type="submission" date="2020-08" db="EMBL/GenBank/DDBJ databases">
        <title>Genomic Encyclopedia of Type Strains, Phase IV (KMG-IV): sequencing the most valuable type-strain genomes for metagenomic binning, comparative biology and taxonomic classification.</title>
        <authorList>
            <person name="Goeker M."/>
        </authorList>
    </citation>
    <scope>NUCLEOTIDE SEQUENCE [LARGE SCALE GENOMIC DNA]</scope>
    <source>
        <strain evidence="8 9">DSM 29568</strain>
    </source>
</reference>
<dbReference type="SUPFAM" id="SSF54060">
    <property type="entry name" value="His-Me finger endonucleases"/>
    <property type="match status" value="1"/>
</dbReference>
<keyword evidence="3 6" id="KW-0732">Signal</keyword>
<dbReference type="Pfam" id="PF18962">
    <property type="entry name" value="Por_Secre_tail"/>
    <property type="match status" value="1"/>
</dbReference>
<dbReference type="SUPFAM" id="SSF49265">
    <property type="entry name" value="Fibronectin type III"/>
    <property type="match status" value="1"/>
</dbReference>
<proteinExistence type="inferred from homology"/>
<sequence length="599" mass="65632">MKTFLLNLFLFISLIGFSQVTPPANLQNYYSSVDFTKTGTALKAELISVTLQKHSNILSYDEVWDALKITDEDPNNTNNVILIYGFNDNSSDIREHRTRSKSRNGGGTTDWNREHTYPKSKGTPSLGTSGPGADAHHLRPADVRRNSNRGNYPFADASGNSRRINNSWYPGDEWKGDCARMMMYTYIRYGTRCLPSNVGVGSNANTPDDMIDLFLKWNAEDPVSAIEIARNNYHGNTSNTYAQGNRNPFIDNPYLATIIWGGTPAENRWTGGGDPNDTEAPTTPTNLVASGETSTSINLNWTASTDNSSAVHYNIHVNNSLYTTSSTNTATVQNLTPSTTYQFTVYAIDATGNISGASNTVSGTTLAGNASGSECVAESFEGIDVNTSSYTDITWVGDNGFSWTATEARSDQDINGSKAITIKFGSQGSLTSASVPDGIGSLTLSTKRIFSGGNGTLDVYVNNQLVGNVPYTNEEETTTLNNINVEGNVEISIRQGNGSDRVAIDDLSWTCYTVMNTPNTTTNSLSIYPNPVKNENLYLELSQPEKFSYKMYDINGRLVKQKKQVLQNRINTANLTNGLYFLHLEQNGNTYIKKVQISR</sequence>
<dbReference type="PROSITE" id="PS50853">
    <property type="entry name" value="FN3"/>
    <property type="match status" value="1"/>
</dbReference>
<dbReference type="EMBL" id="JACIFO010000001">
    <property type="protein sequence ID" value="MBB4117999.1"/>
    <property type="molecule type" value="Genomic_DNA"/>
</dbReference>
<keyword evidence="2" id="KW-0540">Nuclease</keyword>
<comment type="caution">
    <text evidence="8">The sequence shown here is derived from an EMBL/GenBank/DDBJ whole genome shotgun (WGS) entry which is preliminary data.</text>
</comment>
<feature type="compositionally biased region" description="Basic and acidic residues" evidence="5">
    <location>
        <begin position="134"/>
        <end position="145"/>
    </location>
</feature>
<dbReference type="InterPro" id="IPR003961">
    <property type="entry name" value="FN3_dom"/>
</dbReference>
<dbReference type="InterPro" id="IPR007346">
    <property type="entry name" value="Endonuclease-I"/>
</dbReference>
<dbReference type="GO" id="GO:0016787">
    <property type="term" value="F:hydrolase activity"/>
    <property type="evidence" value="ECO:0007669"/>
    <property type="project" value="UniProtKB-KW"/>
</dbReference>
<dbReference type="InterPro" id="IPR013783">
    <property type="entry name" value="Ig-like_fold"/>
</dbReference>
<keyword evidence="9" id="KW-1185">Reference proteome</keyword>
<dbReference type="InterPro" id="IPR026444">
    <property type="entry name" value="Secre_tail"/>
</dbReference>
<keyword evidence="4" id="KW-0378">Hydrolase</keyword>